<accession>A0A1Z5HV81</accession>
<reference evidence="2" key="1">
    <citation type="journal article" date="2017" name="Appl. Environ. Microbiol.">
        <title>Genomic Analysis of Calderihabitans maritimus KKC1, a Thermophilic, Hydrogenogenic, Carboxydotrophic Bacterium Isolated from Marine Sediment.</title>
        <authorList>
            <person name="Omae K."/>
            <person name="Yoneda Y."/>
            <person name="Fukuyama Y."/>
            <person name="Yoshida T."/>
            <person name="Sako Y."/>
        </authorList>
    </citation>
    <scope>NUCLEOTIDE SEQUENCE [LARGE SCALE GENOMIC DNA]</scope>
    <source>
        <strain evidence="2">KKC1</strain>
    </source>
</reference>
<dbReference type="NCBIfam" id="TIGR02856">
    <property type="entry name" value="spore_yqfC"/>
    <property type="match status" value="1"/>
</dbReference>
<name>A0A1Z5HV81_9FIRM</name>
<protein>
    <recommendedName>
        <fullName evidence="3">Sporulation protein YqfC</fullName>
    </recommendedName>
</protein>
<comment type="caution">
    <text evidence="1">The sequence shown here is derived from an EMBL/GenBank/DDBJ whole genome shotgun (WGS) entry which is preliminary data.</text>
</comment>
<gene>
    <name evidence="1" type="ORF">KKC1_25770</name>
</gene>
<dbReference type="InterPro" id="IPR022476">
    <property type="entry name" value="Spore_YabP/YqfC"/>
</dbReference>
<dbReference type="AlphaFoldDB" id="A0A1Z5HV81"/>
<keyword evidence="2" id="KW-1185">Reference proteome</keyword>
<evidence type="ECO:0000313" key="2">
    <source>
        <dbReference type="Proteomes" id="UP000197032"/>
    </source>
</evidence>
<proteinExistence type="predicted"/>
<sequence length="92" mass="10203">MEEKGERLKLSFGNMLEIPREILMDLPKITLIGDQQFIMENHRGIIEFTGNKVRIAAASGEVEVRGNGLVIRSIFSEEIVLEGKIGSVSFVG</sequence>
<organism evidence="1 2">
    <name type="scientific">Calderihabitans maritimus</name>
    <dbReference type="NCBI Taxonomy" id="1246530"/>
    <lineage>
        <taxon>Bacteria</taxon>
        <taxon>Bacillati</taxon>
        <taxon>Bacillota</taxon>
        <taxon>Clostridia</taxon>
        <taxon>Neomoorellales</taxon>
        <taxon>Calderihabitantaceae</taxon>
        <taxon>Calderihabitans</taxon>
    </lineage>
</organism>
<dbReference type="InterPro" id="IPR022477">
    <property type="entry name" value="Spore_YqfC"/>
</dbReference>
<dbReference type="EMBL" id="BDGJ01000142">
    <property type="protein sequence ID" value="GAW93443.1"/>
    <property type="molecule type" value="Genomic_DNA"/>
</dbReference>
<dbReference type="Pfam" id="PF07873">
    <property type="entry name" value="YabP"/>
    <property type="match status" value="1"/>
</dbReference>
<evidence type="ECO:0000313" key="1">
    <source>
        <dbReference type="EMBL" id="GAW93443.1"/>
    </source>
</evidence>
<dbReference type="Proteomes" id="UP000197032">
    <property type="component" value="Unassembled WGS sequence"/>
</dbReference>
<evidence type="ECO:0008006" key="3">
    <source>
        <dbReference type="Google" id="ProtNLM"/>
    </source>
</evidence>